<reference evidence="1 2" key="1">
    <citation type="journal article" date="2018" name="Plant J.">
        <title>Genome sequences of Chlorella sorokiniana UTEX 1602 and Micractinium conductrix SAG 241.80: implications to maltose excretion by a green alga.</title>
        <authorList>
            <person name="Arriola M.B."/>
            <person name="Velmurugan N."/>
            <person name="Zhang Y."/>
            <person name="Plunkett M.H."/>
            <person name="Hondzo H."/>
            <person name="Barney B.M."/>
        </authorList>
    </citation>
    <scope>NUCLEOTIDE SEQUENCE [LARGE SCALE GENOMIC DNA]</scope>
    <source>
        <strain evidence="2">UTEX 1602</strain>
    </source>
</reference>
<dbReference type="EMBL" id="LHPG02000001">
    <property type="protein sequence ID" value="PRW61022.1"/>
    <property type="molecule type" value="Genomic_DNA"/>
</dbReference>
<evidence type="ECO:0000313" key="2">
    <source>
        <dbReference type="Proteomes" id="UP000239899"/>
    </source>
</evidence>
<sequence>MGVALVECKEGCTCQPAKLDGKYDKPVSIFWMLKLFVSQHERCRLRVTITNEPAGQQGAHKVTLAAIMVTHIENMREAGTLASIRWINDGVKMG</sequence>
<keyword evidence="2" id="KW-1185">Reference proteome</keyword>
<proteinExistence type="predicted"/>
<gene>
    <name evidence="1" type="ORF">C2E21_0416</name>
</gene>
<name>A0A2P6U3Y4_CHLSO</name>
<accession>A0A2P6U3Y4</accession>
<organism evidence="1 2">
    <name type="scientific">Chlorella sorokiniana</name>
    <name type="common">Freshwater green alga</name>
    <dbReference type="NCBI Taxonomy" id="3076"/>
    <lineage>
        <taxon>Eukaryota</taxon>
        <taxon>Viridiplantae</taxon>
        <taxon>Chlorophyta</taxon>
        <taxon>core chlorophytes</taxon>
        <taxon>Trebouxiophyceae</taxon>
        <taxon>Chlorellales</taxon>
        <taxon>Chlorellaceae</taxon>
        <taxon>Chlorella clade</taxon>
        <taxon>Chlorella</taxon>
    </lineage>
</organism>
<evidence type="ECO:0000313" key="1">
    <source>
        <dbReference type="EMBL" id="PRW61022.1"/>
    </source>
</evidence>
<comment type="caution">
    <text evidence="1">The sequence shown here is derived from an EMBL/GenBank/DDBJ whole genome shotgun (WGS) entry which is preliminary data.</text>
</comment>
<dbReference type="AlphaFoldDB" id="A0A2P6U3Y4"/>
<dbReference type="OrthoDB" id="508378at2759"/>
<dbReference type="Proteomes" id="UP000239899">
    <property type="component" value="Unassembled WGS sequence"/>
</dbReference>
<protein>
    <submittedName>
        <fullName evidence="1">Uncharacterized protein</fullName>
    </submittedName>
</protein>